<keyword evidence="14" id="KW-0131">Cell cycle</keyword>
<dbReference type="GO" id="GO:0051301">
    <property type="term" value="P:cell division"/>
    <property type="evidence" value="ECO:0007669"/>
    <property type="project" value="UniProtKB-KW"/>
</dbReference>
<keyword evidence="15" id="KW-0137">Centromere</keyword>
<keyword evidence="13" id="KW-0206">Cytoskeleton</keyword>
<dbReference type="GO" id="GO:0098813">
    <property type="term" value="P:nuclear chromosome segregation"/>
    <property type="evidence" value="ECO:0007669"/>
    <property type="project" value="UniProtKB-ARBA"/>
</dbReference>
<keyword evidence="6" id="KW-0963">Cytoplasm</keyword>
<dbReference type="FunFam" id="1.10.10.1890:FF:000001">
    <property type="entry name" value="Spindle and kinetochore-associated protein 1"/>
    <property type="match status" value="1"/>
</dbReference>
<dbReference type="PANTHER" id="PTHR28573">
    <property type="entry name" value="SPINDLE AND KINETOCHORE-ASSOCIATED PROTEIN 1"/>
    <property type="match status" value="1"/>
</dbReference>
<comment type="subcellular location">
    <subcellularLocation>
        <location evidence="3">Chromosome</location>
        <location evidence="3">Centromere</location>
        <location evidence="3">Kinetochore</location>
    </subcellularLocation>
    <subcellularLocation>
        <location evidence="2">Cytoplasm</location>
        <location evidence="2">Cytoskeleton</location>
        <location evidence="2">Microtubule organizing center</location>
        <location evidence="2">Centrosome</location>
    </subcellularLocation>
    <subcellularLocation>
        <location evidence="1">Cytoplasm</location>
        <location evidence="1">Cytoskeleton</location>
        <location evidence="1">Spindle</location>
    </subcellularLocation>
</comment>
<evidence type="ECO:0000256" key="4">
    <source>
        <dbReference type="ARBA" id="ARBA00006836"/>
    </source>
</evidence>
<dbReference type="GO" id="GO:0005813">
    <property type="term" value="C:centrosome"/>
    <property type="evidence" value="ECO:0007669"/>
    <property type="project" value="UniProtKB-SubCell"/>
</dbReference>
<evidence type="ECO:0000256" key="13">
    <source>
        <dbReference type="ARBA" id="ARBA00023212"/>
    </source>
</evidence>
<keyword evidence="9" id="KW-0493">Microtubule</keyword>
<evidence type="ECO:0000256" key="15">
    <source>
        <dbReference type="ARBA" id="ARBA00023328"/>
    </source>
</evidence>
<evidence type="ECO:0000256" key="7">
    <source>
        <dbReference type="ARBA" id="ARBA00022553"/>
    </source>
</evidence>
<evidence type="ECO:0000256" key="14">
    <source>
        <dbReference type="ARBA" id="ARBA00023306"/>
    </source>
</evidence>
<dbReference type="Proteomes" id="UP000233160">
    <property type="component" value="Unassembled WGS sequence"/>
</dbReference>
<evidence type="ECO:0000256" key="16">
    <source>
        <dbReference type="ARBA" id="ARBA00047182"/>
    </source>
</evidence>
<evidence type="ECO:0000256" key="18">
    <source>
        <dbReference type="ARBA" id="ARBA00064456"/>
    </source>
</evidence>
<dbReference type="GO" id="GO:0031110">
    <property type="term" value="P:regulation of microtubule polymerization or depolymerization"/>
    <property type="evidence" value="ECO:0007669"/>
    <property type="project" value="TreeGrafter"/>
</dbReference>
<dbReference type="InterPro" id="IPR042031">
    <property type="entry name" value="SKA1_MBD_sf"/>
</dbReference>
<organism evidence="19 20">
    <name type="scientific">Propithecus coquereli</name>
    <name type="common">Coquerel's sifaka</name>
    <name type="synonym">Propithecus verreauxi coquereli</name>
    <dbReference type="NCBI Taxonomy" id="379532"/>
    <lineage>
        <taxon>Eukaryota</taxon>
        <taxon>Metazoa</taxon>
        <taxon>Chordata</taxon>
        <taxon>Craniata</taxon>
        <taxon>Vertebrata</taxon>
        <taxon>Euteleostomi</taxon>
        <taxon>Mammalia</taxon>
        <taxon>Eutheria</taxon>
        <taxon>Euarchontoglires</taxon>
        <taxon>Primates</taxon>
        <taxon>Strepsirrhini</taxon>
        <taxon>Lemuriformes</taxon>
        <taxon>Indriidae</taxon>
        <taxon>Propithecus</taxon>
    </lineage>
</organism>
<evidence type="ECO:0000256" key="10">
    <source>
        <dbReference type="ARBA" id="ARBA00022776"/>
    </source>
</evidence>
<keyword evidence="8" id="KW-0132">Cell division</keyword>
<evidence type="ECO:0000256" key="5">
    <source>
        <dbReference type="ARBA" id="ARBA00022454"/>
    </source>
</evidence>
<dbReference type="GeneTree" id="ENSGT00390000011654"/>
<dbReference type="Ensembl" id="ENSPCOT00000016603.1">
    <property type="protein sequence ID" value="ENSPCOP00000006103.1"/>
    <property type="gene ID" value="ENSPCOG00000014158.1"/>
</dbReference>
<evidence type="ECO:0000256" key="12">
    <source>
        <dbReference type="ARBA" id="ARBA00023054"/>
    </source>
</evidence>
<evidence type="ECO:0000256" key="8">
    <source>
        <dbReference type="ARBA" id="ARBA00022618"/>
    </source>
</evidence>
<sequence>MASDLEQLCSHVNEKIGNIKKTLSLRNCGQEPTLKTILNKIGDEIIVVNELLNKLELEIQYQEQTNSSLKYMKSRLTYCKINEVIKEINKAVISKYKILHQPKKSMNSVARNLYHRFIDEETKDTKGHYFIVEADIKEFTTLKVDKKFHMLLNILRHCRRLSEVRGGGLTRYVIT</sequence>
<keyword evidence="7" id="KW-0597">Phosphoprotein</keyword>
<accession>A0A2K6EWM0</accession>
<dbReference type="GO" id="GO:0008017">
    <property type="term" value="F:microtubule binding"/>
    <property type="evidence" value="ECO:0007669"/>
    <property type="project" value="InterPro"/>
</dbReference>
<evidence type="ECO:0000256" key="1">
    <source>
        <dbReference type="ARBA" id="ARBA00004186"/>
    </source>
</evidence>
<dbReference type="GO" id="GO:0005876">
    <property type="term" value="C:spindle microtubule"/>
    <property type="evidence" value="ECO:0007669"/>
    <property type="project" value="TreeGrafter"/>
</dbReference>
<dbReference type="GO" id="GO:0000280">
    <property type="term" value="P:nuclear division"/>
    <property type="evidence" value="ECO:0007669"/>
    <property type="project" value="UniProtKB-ARBA"/>
</dbReference>
<dbReference type="InterPro" id="IPR009829">
    <property type="entry name" value="SKA1"/>
</dbReference>
<keyword evidence="12" id="KW-0175">Coiled coil</keyword>
<dbReference type="AlphaFoldDB" id="A0A2K6EWM0"/>
<dbReference type="PANTHER" id="PTHR28573:SF1">
    <property type="entry name" value="SPINDLE AND KINETOCHORE-ASSOCIATED PROTEIN 1"/>
    <property type="match status" value="1"/>
</dbReference>
<keyword evidence="5" id="KW-0158">Chromosome</keyword>
<evidence type="ECO:0000256" key="6">
    <source>
        <dbReference type="ARBA" id="ARBA00022490"/>
    </source>
</evidence>
<evidence type="ECO:0000256" key="3">
    <source>
        <dbReference type="ARBA" id="ARBA00004629"/>
    </source>
</evidence>
<evidence type="ECO:0000256" key="17">
    <source>
        <dbReference type="ARBA" id="ARBA00047202"/>
    </source>
</evidence>
<name>A0A2K6EWM0_PROCO</name>
<evidence type="ECO:0000256" key="9">
    <source>
        <dbReference type="ARBA" id="ARBA00022701"/>
    </source>
</evidence>
<dbReference type="Pfam" id="PF07160">
    <property type="entry name" value="SKA1"/>
    <property type="match status" value="1"/>
</dbReference>
<keyword evidence="20" id="KW-1185">Reference proteome</keyword>
<reference evidence="19" key="1">
    <citation type="submission" date="2025-08" db="UniProtKB">
        <authorList>
            <consortium name="Ensembl"/>
        </authorList>
    </citation>
    <scope>IDENTIFICATION</scope>
</reference>
<evidence type="ECO:0000313" key="19">
    <source>
        <dbReference type="Ensembl" id="ENSPCOP00000006103.1"/>
    </source>
</evidence>
<comment type="similarity">
    <text evidence="4">Belongs to the SKA1 family.</text>
</comment>
<evidence type="ECO:0000313" key="20">
    <source>
        <dbReference type="Proteomes" id="UP000233160"/>
    </source>
</evidence>
<evidence type="ECO:0000256" key="11">
    <source>
        <dbReference type="ARBA" id="ARBA00022838"/>
    </source>
</evidence>
<dbReference type="GO" id="GO:0000278">
    <property type="term" value="P:mitotic cell cycle"/>
    <property type="evidence" value="ECO:0007669"/>
    <property type="project" value="TreeGrafter"/>
</dbReference>
<keyword evidence="11" id="KW-0995">Kinetochore</keyword>
<dbReference type="Gene3D" id="1.10.10.1890">
    <property type="entry name" value="Ska1 microtubule binding domain-like"/>
    <property type="match status" value="1"/>
</dbReference>
<reference evidence="19" key="2">
    <citation type="submission" date="2025-09" db="UniProtKB">
        <authorList>
            <consortium name="Ensembl"/>
        </authorList>
    </citation>
    <scope>IDENTIFICATION</scope>
</reference>
<dbReference type="GO" id="GO:0051649">
    <property type="term" value="P:establishment of localization in cell"/>
    <property type="evidence" value="ECO:0007669"/>
    <property type="project" value="UniProtKB-ARBA"/>
</dbReference>
<protein>
    <recommendedName>
        <fullName evidence="16">SKA complex subunit 1</fullName>
    </recommendedName>
    <alternativeName>
        <fullName evidence="17">Spindle and kinetochore-associated protein 1</fullName>
    </alternativeName>
</protein>
<dbReference type="GO" id="GO:0072686">
    <property type="term" value="C:mitotic spindle"/>
    <property type="evidence" value="ECO:0007669"/>
    <property type="project" value="TreeGrafter"/>
</dbReference>
<comment type="subunit">
    <text evidence="18">Component of the SKA complex, composed of SKA1, SKA2 and SKA3. The SKA complex is a homodimer organized around a central W-shaped coiled-coil structure, formed by the interacting domains of SKA1, SKA2, and SKA3, each end of the 'W' is extended further by the C-terminal microtubule-binding domains of SKA1 and SKA3; the complex forms extended structures on microtubules. Interacts (via SXLP motif) with MAPRE1 (via C-terminus); the interaction is direct and stabilizes the kinetochore-microtubule attachment of the SKA1 complex. Interacts (via C-terminus) with protein phosphatase PP1 subunit PPP1CA; the interaction is direct and required for recruitment of PPP1CA to the kinetochore. Interacts with the NDC80 complex; the interaction is required to establish kinetochore-microtubule end-on attachments.</text>
</comment>
<keyword evidence="10" id="KW-0498">Mitosis</keyword>
<proteinExistence type="inferred from homology"/>
<evidence type="ECO:0000256" key="2">
    <source>
        <dbReference type="ARBA" id="ARBA00004300"/>
    </source>
</evidence>
<dbReference type="GO" id="GO:0051656">
    <property type="term" value="P:establishment of organelle localization"/>
    <property type="evidence" value="ECO:0007669"/>
    <property type="project" value="UniProtKB-ARBA"/>
</dbReference>
<dbReference type="GO" id="GO:0000940">
    <property type="term" value="C:outer kinetochore"/>
    <property type="evidence" value="ECO:0007669"/>
    <property type="project" value="TreeGrafter"/>
</dbReference>